<evidence type="ECO:0000259" key="7">
    <source>
        <dbReference type="PROSITE" id="PS51012"/>
    </source>
</evidence>
<proteinExistence type="inferred from homology"/>
<dbReference type="InterPro" id="IPR052902">
    <property type="entry name" value="ABC-2_transporter"/>
</dbReference>
<protein>
    <recommendedName>
        <fullName evidence="6">Transport permease protein</fullName>
    </recommendedName>
</protein>
<dbReference type="Pfam" id="PF01061">
    <property type="entry name" value="ABC2_membrane"/>
    <property type="match status" value="1"/>
</dbReference>
<dbReference type="GO" id="GO:0140359">
    <property type="term" value="F:ABC-type transporter activity"/>
    <property type="evidence" value="ECO:0007669"/>
    <property type="project" value="InterPro"/>
</dbReference>
<evidence type="ECO:0000256" key="4">
    <source>
        <dbReference type="ARBA" id="ARBA00023136"/>
    </source>
</evidence>
<dbReference type="PATRIC" id="fig|1415166.3.peg.895"/>
<evidence type="ECO:0000256" key="6">
    <source>
        <dbReference type="RuleBase" id="RU361157"/>
    </source>
</evidence>
<gene>
    <name evidence="8" type="ORF">NONO_c08880</name>
</gene>
<evidence type="ECO:0000256" key="3">
    <source>
        <dbReference type="ARBA" id="ARBA00022989"/>
    </source>
</evidence>
<dbReference type="GO" id="GO:0046677">
    <property type="term" value="P:response to antibiotic"/>
    <property type="evidence" value="ECO:0007669"/>
    <property type="project" value="UniProtKB-KW"/>
</dbReference>
<dbReference type="InterPro" id="IPR047817">
    <property type="entry name" value="ABC2_TM_bact-type"/>
</dbReference>
<dbReference type="STRING" id="1415166.NONO_c08880"/>
<keyword evidence="5" id="KW-0046">Antibiotic resistance</keyword>
<keyword evidence="3 6" id="KW-1133">Transmembrane helix</keyword>
<feature type="transmembrane region" description="Helical" evidence="6">
    <location>
        <begin position="204"/>
        <end position="222"/>
    </location>
</feature>
<dbReference type="GO" id="GO:0043190">
    <property type="term" value="C:ATP-binding cassette (ABC) transporter complex"/>
    <property type="evidence" value="ECO:0007669"/>
    <property type="project" value="InterPro"/>
</dbReference>
<dbReference type="HOGENOM" id="CLU_039483_2_1_11"/>
<feature type="transmembrane region" description="Helical" evidence="6">
    <location>
        <begin position="146"/>
        <end position="164"/>
    </location>
</feature>
<feature type="domain" description="ABC transmembrane type-2" evidence="7">
    <location>
        <begin position="56"/>
        <end position="283"/>
    </location>
</feature>
<keyword evidence="6" id="KW-0813">Transport</keyword>
<dbReference type="PIRSF" id="PIRSF006648">
    <property type="entry name" value="DrrB"/>
    <property type="match status" value="1"/>
</dbReference>
<comment type="subcellular location">
    <subcellularLocation>
        <location evidence="6">Cell membrane</location>
        <topology evidence="6">Multi-pass membrane protein</topology>
    </subcellularLocation>
    <subcellularLocation>
        <location evidence="1">Membrane</location>
        <topology evidence="1">Multi-pass membrane protein</topology>
    </subcellularLocation>
</comment>
<feature type="transmembrane region" description="Helical" evidence="6">
    <location>
        <begin position="254"/>
        <end position="277"/>
    </location>
</feature>
<reference evidence="8 9" key="1">
    <citation type="journal article" date="2014" name="Appl. Environ. Microbiol.">
        <title>Insights into the Microbial Degradation of Rubber and Gutta-Percha by Analysis of the Complete Genome of Nocardia nova SH22a.</title>
        <authorList>
            <person name="Luo Q."/>
            <person name="Hiessl S."/>
            <person name="Poehlein A."/>
            <person name="Daniel R."/>
            <person name="Steinbuchel A."/>
        </authorList>
    </citation>
    <scope>NUCLEOTIDE SEQUENCE [LARGE SCALE GENOMIC DNA]</scope>
    <source>
        <strain evidence="8">SH22a</strain>
    </source>
</reference>
<feature type="transmembrane region" description="Helical" evidence="6">
    <location>
        <begin position="170"/>
        <end position="192"/>
    </location>
</feature>
<keyword evidence="6" id="KW-1003">Cell membrane</keyword>
<dbReference type="InterPro" id="IPR013525">
    <property type="entry name" value="ABC2_TM"/>
</dbReference>
<evidence type="ECO:0000256" key="5">
    <source>
        <dbReference type="ARBA" id="ARBA00023251"/>
    </source>
</evidence>
<keyword evidence="4 6" id="KW-0472">Membrane</keyword>
<dbReference type="InterPro" id="IPR000412">
    <property type="entry name" value="ABC_2_transport"/>
</dbReference>
<dbReference type="EMBL" id="CP006850">
    <property type="protein sequence ID" value="AHH15695.1"/>
    <property type="molecule type" value="Genomic_DNA"/>
</dbReference>
<dbReference type="AlphaFoldDB" id="W5T8P4"/>
<evidence type="ECO:0000313" key="8">
    <source>
        <dbReference type="EMBL" id="AHH15695.1"/>
    </source>
</evidence>
<dbReference type="OrthoDB" id="26267at2"/>
<dbReference type="RefSeq" id="WP_025347216.1">
    <property type="nucleotide sequence ID" value="NZ_CP006850.1"/>
</dbReference>
<evidence type="ECO:0000313" key="9">
    <source>
        <dbReference type="Proteomes" id="UP000019150"/>
    </source>
</evidence>
<accession>W5T8P4</accession>
<dbReference type="eggNOG" id="COG0842">
    <property type="taxonomic scope" value="Bacteria"/>
</dbReference>
<keyword evidence="2 6" id="KW-0812">Transmembrane</keyword>
<feature type="transmembrane region" description="Helical" evidence="6">
    <location>
        <begin position="57"/>
        <end position="76"/>
    </location>
</feature>
<comment type="similarity">
    <text evidence="6">Belongs to the ABC-2 integral membrane protein family.</text>
</comment>
<name>W5T8P4_9NOCA</name>
<dbReference type="PANTHER" id="PTHR43027">
    <property type="entry name" value="DOXORUBICIN RESISTANCE ABC TRANSPORTER PERMEASE PROTEIN DRRC-RELATED"/>
    <property type="match status" value="1"/>
</dbReference>
<keyword evidence="9" id="KW-1185">Reference proteome</keyword>
<organism evidence="8 9">
    <name type="scientific">Nocardia nova SH22a</name>
    <dbReference type="NCBI Taxonomy" id="1415166"/>
    <lineage>
        <taxon>Bacteria</taxon>
        <taxon>Bacillati</taxon>
        <taxon>Actinomycetota</taxon>
        <taxon>Actinomycetes</taxon>
        <taxon>Mycobacteriales</taxon>
        <taxon>Nocardiaceae</taxon>
        <taxon>Nocardia</taxon>
    </lineage>
</organism>
<sequence>MSDAGNSTTAAAAADEVVRVDLSTSVAPGDQAAGGLLSQSLVEAGRLLRRWSRQPEVITSTLIFPILLLLMYDLVLGRSLGAMQETDAIYGFVPMIAVAGAMYGAMGTAMSLYQERQSGLLRRFWVLPIHRAAGLTGRLLAECGRALAATIVVVVVGIALGLRFHEGWPGVIGVLIVPVIVIAGFTPVVVMVGVSSAGDKATELFAIVVLVGMFFNSGFVPVQNYPGWLQPVVRAQPMSCAIEAMRNFTIGGPVLVPFLQTVAWAVGLIAVFGVLAVRGYRRAVQS</sequence>
<evidence type="ECO:0000256" key="1">
    <source>
        <dbReference type="ARBA" id="ARBA00004141"/>
    </source>
</evidence>
<dbReference type="KEGG" id="nno:NONO_c08880"/>
<dbReference type="Proteomes" id="UP000019150">
    <property type="component" value="Chromosome"/>
</dbReference>
<dbReference type="PROSITE" id="PS51012">
    <property type="entry name" value="ABC_TM2"/>
    <property type="match status" value="1"/>
</dbReference>
<feature type="transmembrane region" description="Helical" evidence="6">
    <location>
        <begin position="88"/>
        <end position="113"/>
    </location>
</feature>
<evidence type="ECO:0000256" key="2">
    <source>
        <dbReference type="ARBA" id="ARBA00022692"/>
    </source>
</evidence>
<dbReference type="PANTHER" id="PTHR43027:SF1">
    <property type="entry name" value="DOXORUBICIN RESISTANCE ABC TRANSPORTER PERMEASE PROTEIN DRRC-RELATED"/>
    <property type="match status" value="1"/>
</dbReference>